<dbReference type="RefSeq" id="WP_109565708.1">
    <property type="nucleotide sequence ID" value="NZ_QGDJ01000011.1"/>
</dbReference>
<dbReference type="InterPro" id="IPR032282">
    <property type="entry name" value="HAGH_C"/>
</dbReference>
<dbReference type="EMBL" id="QGDJ01000011">
    <property type="protein sequence ID" value="PWJ15107.1"/>
    <property type="molecule type" value="Genomic_DNA"/>
</dbReference>
<evidence type="ECO:0000256" key="2">
    <source>
        <dbReference type="ARBA" id="ARBA00004963"/>
    </source>
</evidence>
<reference evidence="10 12" key="1">
    <citation type="submission" date="2016-10" db="EMBL/GenBank/DDBJ databases">
        <authorList>
            <person name="Cai Z."/>
        </authorList>
    </citation>
    <scope>NUCLEOTIDE SEQUENCE [LARGE SCALE GENOMIC DNA]</scope>
    <source>
        <strain evidence="10 12">DSM 25227</strain>
    </source>
</reference>
<proteinExistence type="inferred from homology"/>
<dbReference type="AlphaFoldDB" id="A0A2Y9B0N6"/>
<dbReference type="PANTHER" id="PTHR43705">
    <property type="entry name" value="HYDROXYACYLGLUTATHIONE HYDROLASE"/>
    <property type="match status" value="1"/>
</dbReference>
<dbReference type="CDD" id="cd07723">
    <property type="entry name" value="hydroxyacylglutathione_hydrolase_MBL-fold"/>
    <property type="match status" value="1"/>
</dbReference>
<comment type="function">
    <text evidence="7">Thiolesterase that catalyzes the hydrolysis of S-D-lactoyl-glutathione to form glutathione and D-lactic acid.</text>
</comment>
<name>A0A2Y9B0N6_9RHOB</name>
<evidence type="ECO:0000313" key="9">
    <source>
        <dbReference type="EMBL" id="PWJ15107.1"/>
    </source>
</evidence>
<dbReference type="SUPFAM" id="SSF56281">
    <property type="entry name" value="Metallo-hydrolase/oxidoreductase"/>
    <property type="match status" value="1"/>
</dbReference>
<dbReference type="Pfam" id="PF16123">
    <property type="entry name" value="HAGH_C"/>
    <property type="match status" value="1"/>
</dbReference>
<dbReference type="HAMAP" id="MF_01374">
    <property type="entry name" value="Glyoxalase_2"/>
    <property type="match status" value="1"/>
</dbReference>
<dbReference type="Proteomes" id="UP000251571">
    <property type="component" value="Unassembled WGS sequence"/>
</dbReference>
<dbReference type="InterPro" id="IPR035680">
    <property type="entry name" value="Clx_II_MBL"/>
</dbReference>
<feature type="binding site" evidence="7">
    <location>
        <position position="56"/>
    </location>
    <ligand>
        <name>Zn(2+)</name>
        <dbReference type="ChEBI" id="CHEBI:29105"/>
        <label>1</label>
    </ligand>
</feature>
<accession>A0A2Y9B0N6</accession>
<feature type="binding site" evidence="7">
    <location>
        <position position="61"/>
    </location>
    <ligand>
        <name>Zn(2+)</name>
        <dbReference type="ChEBI" id="CHEBI:29105"/>
        <label>2</label>
    </ligand>
</feature>
<evidence type="ECO:0000256" key="4">
    <source>
        <dbReference type="ARBA" id="ARBA00022723"/>
    </source>
</evidence>
<dbReference type="InterPro" id="IPR050110">
    <property type="entry name" value="Glyoxalase_II_hydrolase"/>
</dbReference>
<evidence type="ECO:0000259" key="8">
    <source>
        <dbReference type="SMART" id="SM00849"/>
    </source>
</evidence>
<dbReference type="InterPro" id="IPR036866">
    <property type="entry name" value="RibonucZ/Hydroxyglut_hydro"/>
</dbReference>
<dbReference type="InterPro" id="IPR017782">
    <property type="entry name" value="Hydroxyacylglutathione_Hdrlase"/>
</dbReference>
<feature type="binding site" evidence="7">
    <location>
        <position position="58"/>
    </location>
    <ligand>
        <name>Zn(2+)</name>
        <dbReference type="ChEBI" id="CHEBI:29105"/>
        <label>1</label>
    </ligand>
</feature>
<dbReference type="PIRSF" id="PIRSF005457">
    <property type="entry name" value="Glx"/>
    <property type="match status" value="1"/>
</dbReference>
<comment type="cofactor">
    <cofactor evidence="7">
        <name>Zn(2+)</name>
        <dbReference type="ChEBI" id="CHEBI:29105"/>
    </cofactor>
    <text evidence="7">Binds 2 Zn(2+) ions per subunit.</text>
</comment>
<dbReference type="EC" id="3.1.2.6" evidence="7"/>
<feature type="binding site" evidence="7">
    <location>
        <position position="131"/>
    </location>
    <ligand>
        <name>Zn(2+)</name>
        <dbReference type="ChEBI" id="CHEBI:29105"/>
        <label>2</label>
    </ligand>
</feature>
<keyword evidence="11" id="KW-1185">Reference proteome</keyword>
<evidence type="ECO:0000313" key="11">
    <source>
        <dbReference type="Proteomes" id="UP000245839"/>
    </source>
</evidence>
<keyword evidence="5 7" id="KW-0378">Hydrolase</keyword>
<evidence type="ECO:0000256" key="5">
    <source>
        <dbReference type="ARBA" id="ARBA00022801"/>
    </source>
</evidence>
<dbReference type="NCBIfam" id="TIGR03413">
    <property type="entry name" value="GSH_gloB"/>
    <property type="match status" value="1"/>
</dbReference>
<organism evidence="10 12">
    <name type="scientific">Jannaschia seohaensis</name>
    <dbReference type="NCBI Taxonomy" id="475081"/>
    <lineage>
        <taxon>Bacteria</taxon>
        <taxon>Pseudomonadati</taxon>
        <taxon>Pseudomonadota</taxon>
        <taxon>Alphaproteobacteria</taxon>
        <taxon>Rhodobacterales</taxon>
        <taxon>Roseobacteraceae</taxon>
        <taxon>Jannaschia</taxon>
    </lineage>
</organism>
<feature type="binding site" evidence="7">
    <location>
        <position position="114"/>
    </location>
    <ligand>
        <name>Zn(2+)</name>
        <dbReference type="ChEBI" id="CHEBI:29105"/>
        <label>1</label>
    </ligand>
</feature>
<dbReference type="EMBL" id="UETC01000011">
    <property type="protein sequence ID" value="SSA49956.1"/>
    <property type="molecule type" value="Genomic_DNA"/>
</dbReference>
<sequence length="253" mass="26676">MTLAPSLVTIPCLKDNYAFLFRTGDRVAVVDVPEAGPILAALEERGWSLTDILLTHHHWDHVDGVADLVDATGAKVWGNAEDAARLPPLDHPIRPGETIRLGDDEAQVWDVSGHTIGHIAYVFDDVAFTGDSLMAAGCGRLFEGTPGRMHESLSQFAALSDAVLIASGHEYTASNLAFAATLEPGNPALNSRAAEVAALNAEGAPSVPSTLGEERSTNPFLRSHVDAIKAATGTIGKSDADTFAAARRAKDAF</sequence>
<dbReference type="Pfam" id="PF00753">
    <property type="entry name" value="Lactamase_B"/>
    <property type="match status" value="1"/>
</dbReference>
<evidence type="ECO:0000256" key="1">
    <source>
        <dbReference type="ARBA" id="ARBA00001623"/>
    </source>
</evidence>
<keyword evidence="6 7" id="KW-0862">Zinc</keyword>
<comment type="catalytic activity">
    <reaction evidence="1 7">
        <text>an S-(2-hydroxyacyl)glutathione + H2O = a 2-hydroxy carboxylate + glutathione + H(+)</text>
        <dbReference type="Rhea" id="RHEA:21864"/>
        <dbReference type="ChEBI" id="CHEBI:15377"/>
        <dbReference type="ChEBI" id="CHEBI:15378"/>
        <dbReference type="ChEBI" id="CHEBI:57925"/>
        <dbReference type="ChEBI" id="CHEBI:58896"/>
        <dbReference type="ChEBI" id="CHEBI:71261"/>
        <dbReference type="EC" id="3.1.2.6"/>
    </reaction>
</comment>
<evidence type="ECO:0000256" key="6">
    <source>
        <dbReference type="ARBA" id="ARBA00022833"/>
    </source>
</evidence>
<gene>
    <name evidence="7" type="primary">gloB</name>
    <name evidence="9" type="ORF">BCF38_111124</name>
    <name evidence="10" type="ORF">SAMN05421539_111124</name>
</gene>
<dbReference type="GO" id="GO:0046872">
    <property type="term" value="F:metal ion binding"/>
    <property type="evidence" value="ECO:0007669"/>
    <property type="project" value="UniProtKB-KW"/>
</dbReference>
<comment type="subunit">
    <text evidence="7">Monomer.</text>
</comment>
<protein>
    <recommendedName>
        <fullName evidence="7">Hydroxyacylglutathione hydrolase</fullName>
        <ecNumber evidence="7">3.1.2.6</ecNumber>
    </recommendedName>
    <alternativeName>
        <fullName evidence="7">Glyoxalase II</fullName>
        <shortName evidence="7">Glx II</shortName>
    </alternativeName>
</protein>
<dbReference type="GO" id="GO:0004416">
    <property type="term" value="F:hydroxyacylglutathione hydrolase activity"/>
    <property type="evidence" value="ECO:0007669"/>
    <property type="project" value="UniProtKB-UniRule"/>
</dbReference>
<dbReference type="SMART" id="SM00849">
    <property type="entry name" value="Lactamase_B"/>
    <property type="match status" value="1"/>
</dbReference>
<feature type="domain" description="Metallo-beta-lactamase" evidence="8">
    <location>
        <begin position="15"/>
        <end position="169"/>
    </location>
</feature>
<reference evidence="9 11" key="2">
    <citation type="submission" date="2018-03" db="EMBL/GenBank/DDBJ databases">
        <title>Genomic Encyclopedia of Archaeal and Bacterial Type Strains, Phase II (KMG-II): from individual species to whole genera.</title>
        <authorList>
            <person name="Goeker M."/>
        </authorList>
    </citation>
    <scope>NUCLEOTIDE SEQUENCE [LARGE SCALE GENOMIC DNA]</scope>
    <source>
        <strain evidence="9 11">DSM 25227</strain>
    </source>
</reference>
<comment type="similarity">
    <text evidence="3 7">Belongs to the metallo-beta-lactamase superfamily. Glyoxalase II family.</text>
</comment>
<dbReference type="OrthoDB" id="9802248at2"/>
<dbReference type="Gene3D" id="3.60.15.10">
    <property type="entry name" value="Ribonuclease Z/Hydroxyacylglutathione hydrolase-like"/>
    <property type="match status" value="1"/>
</dbReference>
<evidence type="ECO:0000313" key="10">
    <source>
        <dbReference type="EMBL" id="SSA49956.1"/>
    </source>
</evidence>
<dbReference type="InterPro" id="IPR001279">
    <property type="entry name" value="Metallo-B-lactamas"/>
</dbReference>
<feature type="binding site" evidence="7">
    <location>
        <position position="60"/>
    </location>
    <ligand>
        <name>Zn(2+)</name>
        <dbReference type="ChEBI" id="CHEBI:29105"/>
        <label>2</label>
    </ligand>
</feature>
<dbReference type="GO" id="GO:0019243">
    <property type="term" value="P:methylglyoxal catabolic process to D-lactate via S-lactoyl-glutathione"/>
    <property type="evidence" value="ECO:0007669"/>
    <property type="project" value="UniProtKB-UniRule"/>
</dbReference>
<evidence type="ECO:0000256" key="7">
    <source>
        <dbReference type="HAMAP-Rule" id="MF_01374"/>
    </source>
</evidence>
<dbReference type="Proteomes" id="UP000245839">
    <property type="component" value="Unassembled WGS sequence"/>
</dbReference>
<keyword evidence="4 7" id="KW-0479">Metal-binding</keyword>
<comment type="pathway">
    <text evidence="2 7">Secondary metabolite metabolism; methylglyoxal degradation; (R)-lactate from methylglyoxal: step 2/2.</text>
</comment>
<dbReference type="UniPathway" id="UPA00619">
    <property type="reaction ID" value="UER00676"/>
</dbReference>
<dbReference type="PANTHER" id="PTHR43705:SF1">
    <property type="entry name" value="HYDROXYACYLGLUTATHIONE HYDROLASE GLOB"/>
    <property type="match status" value="1"/>
</dbReference>
<feature type="binding site" evidence="7">
    <location>
        <position position="169"/>
    </location>
    <ligand>
        <name>Zn(2+)</name>
        <dbReference type="ChEBI" id="CHEBI:29105"/>
        <label>2</label>
    </ligand>
</feature>
<evidence type="ECO:0000256" key="3">
    <source>
        <dbReference type="ARBA" id="ARBA00006759"/>
    </source>
</evidence>
<evidence type="ECO:0000313" key="12">
    <source>
        <dbReference type="Proteomes" id="UP000251571"/>
    </source>
</evidence>
<feature type="binding site" evidence="7">
    <location>
        <position position="131"/>
    </location>
    <ligand>
        <name>Zn(2+)</name>
        <dbReference type="ChEBI" id="CHEBI:29105"/>
        <label>1</label>
    </ligand>
</feature>